<proteinExistence type="predicted"/>
<evidence type="ECO:0008006" key="3">
    <source>
        <dbReference type="Google" id="ProtNLM"/>
    </source>
</evidence>
<dbReference type="Gene3D" id="1.10.238.10">
    <property type="entry name" value="EF-hand"/>
    <property type="match status" value="1"/>
</dbReference>
<accession>A0A813BW30</accession>
<reference evidence="1" key="1">
    <citation type="submission" date="2021-02" db="EMBL/GenBank/DDBJ databases">
        <authorList>
            <person name="Dougan E. K."/>
            <person name="Rhodes N."/>
            <person name="Thang M."/>
            <person name="Chan C."/>
        </authorList>
    </citation>
    <scope>NUCLEOTIDE SEQUENCE</scope>
</reference>
<evidence type="ECO:0000313" key="2">
    <source>
        <dbReference type="Proteomes" id="UP000601435"/>
    </source>
</evidence>
<name>A0A813BW30_9DINO</name>
<sequence length="212" mass="24650">EWNGFHLGMSVYSSKTDWKDRLTRSKVGEAEFLRICREQEEAETRIARTVFRKYAEKGGAGPLRREKLQLALKMVNVRYTSFFTDWLKKTTELPGQLDFEDFRDIVASFRQMNRDAYRAHSRFTQKEVNSLDDCFRKLGPDRNGKLLHGKVAELFESLYPALKWDPKLRETMRNSLKLHSATSKPLSLDGFLEVLRTFEDTCASALDEAVEL</sequence>
<evidence type="ECO:0000313" key="1">
    <source>
        <dbReference type="EMBL" id="CAE7923161.1"/>
    </source>
</evidence>
<dbReference type="EMBL" id="CAJNJA010078685">
    <property type="protein sequence ID" value="CAE7923161.1"/>
    <property type="molecule type" value="Genomic_DNA"/>
</dbReference>
<protein>
    <recommendedName>
        <fullName evidence="3">EF-hand domain-containing protein</fullName>
    </recommendedName>
</protein>
<gene>
    <name evidence="1" type="ORF">SNEC2469_LOCUS31882</name>
</gene>
<dbReference type="SUPFAM" id="SSF47473">
    <property type="entry name" value="EF-hand"/>
    <property type="match status" value="1"/>
</dbReference>
<feature type="non-terminal residue" evidence="1">
    <location>
        <position position="1"/>
    </location>
</feature>
<dbReference type="OrthoDB" id="442381at2759"/>
<dbReference type="Proteomes" id="UP000601435">
    <property type="component" value="Unassembled WGS sequence"/>
</dbReference>
<dbReference type="AlphaFoldDB" id="A0A813BW30"/>
<comment type="caution">
    <text evidence="1">The sequence shown here is derived from an EMBL/GenBank/DDBJ whole genome shotgun (WGS) entry which is preliminary data.</text>
</comment>
<organism evidence="1 2">
    <name type="scientific">Symbiodinium necroappetens</name>
    <dbReference type="NCBI Taxonomy" id="1628268"/>
    <lineage>
        <taxon>Eukaryota</taxon>
        <taxon>Sar</taxon>
        <taxon>Alveolata</taxon>
        <taxon>Dinophyceae</taxon>
        <taxon>Suessiales</taxon>
        <taxon>Symbiodiniaceae</taxon>
        <taxon>Symbiodinium</taxon>
    </lineage>
</organism>
<dbReference type="InterPro" id="IPR011992">
    <property type="entry name" value="EF-hand-dom_pair"/>
</dbReference>
<keyword evidence="2" id="KW-1185">Reference proteome</keyword>
<feature type="non-terminal residue" evidence="1">
    <location>
        <position position="212"/>
    </location>
</feature>